<keyword evidence="7" id="KW-0456">Lyase</keyword>
<comment type="function">
    <text evidence="5">Involved in the catabolism of short chain fatty acids (SCFA) via the 2-methylcitrate cycle I (propionate degradation route). Catalyzes the thermodynamically favored C-C bond cleavage of (2R,3S)-2-methylisocitrate to yield pyruvate and succinate via an alpha-carboxy-carbanion intermediate.</text>
</comment>
<name>A0A2U1CN09_9BURK</name>
<evidence type="ECO:0000256" key="6">
    <source>
        <dbReference type="ARBA" id="ARBA00073849"/>
    </source>
</evidence>
<proteinExistence type="inferred from homology"/>
<dbReference type="PANTHER" id="PTHR42905:SF5">
    <property type="entry name" value="CARBOXYVINYL-CARBOXYPHOSPHONATE PHOSPHORYLMUTASE, CHLOROPLASTIC"/>
    <property type="match status" value="1"/>
</dbReference>
<dbReference type="InterPro" id="IPR040442">
    <property type="entry name" value="Pyrv_kinase-like_dom_sf"/>
</dbReference>
<evidence type="ECO:0000256" key="1">
    <source>
        <dbReference type="ARBA" id="ARBA00001050"/>
    </source>
</evidence>
<dbReference type="InterPro" id="IPR039556">
    <property type="entry name" value="ICL/PEPM"/>
</dbReference>
<gene>
    <name evidence="7" type="ORF">C7440_1894</name>
</gene>
<comment type="similarity">
    <text evidence="2">Belongs to the isocitrate lyase/PEP mutase superfamily. Methylisocitrate lyase family.</text>
</comment>
<accession>A0A2U1CN09</accession>
<organism evidence="7 8">
    <name type="scientific">Pusillimonas noertemannii</name>
    <dbReference type="NCBI Taxonomy" id="305977"/>
    <lineage>
        <taxon>Bacteria</taxon>
        <taxon>Pseudomonadati</taxon>
        <taxon>Pseudomonadota</taxon>
        <taxon>Betaproteobacteria</taxon>
        <taxon>Burkholderiales</taxon>
        <taxon>Alcaligenaceae</taxon>
        <taxon>Pusillimonas</taxon>
    </lineage>
</organism>
<dbReference type="OrthoDB" id="9771433at2"/>
<dbReference type="Gene3D" id="3.20.20.60">
    <property type="entry name" value="Phosphoenolpyruvate-binding domains"/>
    <property type="match status" value="1"/>
</dbReference>
<dbReference type="PANTHER" id="PTHR42905">
    <property type="entry name" value="PHOSPHOENOLPYRUVATE CARBOXYLASE"/>
    <property type="match status" value="1"/>
</dbReference>
<evidence type="ECO:0000256" key="3">
    <source>
        <dbReference type="ARBA" id="ARBA00012260"/>
    </source>
</evidence>
<dbReference type="EC" id="4.1.3.30" evidence="3"/>
<dbReference type="FunFam" id="3.20.20.60:FF:000009">
    <property type="entry name" value="2-methylisocitrate lyase"/>
    <property type="match status" value="1"/>
</dbReference>
<dbReference type="InterPro" id="IPR015813">
    <property type="entry name" value="Pyrv/PenolPyrv_kinase-like_dom"/>
</dbReference>
<dbReference type="Proteomes" id="UP000246145">
    <property type="component" value="Unassembled WGS sequence"/>
</dbReference>
<evidence type="ECO:0000256" key="5">
    <source>
        <dbReference type="ARBA" id="ARBA00057039"/>
    </source>
</evidence>
<dbReference type="InterPro" id="IPR018523">
    <property type="entry name" value="Isocitrate_lyase_ph_CS"/>
</dbReference>
<dbReference type="AlphaFoldDB" id="A0A2U1CN09"/>
<dbReference type="SUPFAM" id="SSF51621">
    <property type="entry name" value="Phosphoenolpyruvate/pyruvate domain"/>
    <property type="match status" value="1"/>
</dbReference>
<dbReference type="GO" id="GO:0046421">
    <property type="term" value="F:methylisocitrate lyase activity"/>
    <property type="evidence" value="ECO:0007669"/>
    <property type="project" value="UniProtKB-EC"/>
</dbReference>
<comment type="caution">
    <text evidence="7">The sequence shown here is derived from an EMBL/GenBank/DDBJ whole genome shotgun (WGS) entry which is preliminary data.</text>
</comment>
<comment type="subunit">
    <text evidence="4">Homotetramer; dimer of dimers.</text>
</comment>
<comment type="catalytic activity">
    <reaction evidence="1">
        <text>(2S,3R)-3-hydroxybutane-1,2,3-tricarboxylate = pyruvate + succinate</text>
        <dbReference type="Rhea" id="RHEA:16809"/>
        <dbReference type="ChEBI" id="CHEBI:15361"/>
        <dbReference type="ChEBI" id="CHEBI:30031"/>
        <dbReference type="ChEBI" id="CHEBI:57429"/>
        <dbReference type="EC" id="4.1.3.30"/>
    </reaction>
</comment>
<protein>
    <recommendedName>
        <fullName evidence="6">2-methylisocitrate lyase</fullName>
        <ecNumber evidence="3">4.1.3.30</ecNumber>
    </recommendedName>
</protein>
<evidence type="ECO:0000256" key="2">
    <source>
        <dbReference type="ARBA" id="ARBA00009282"/>
    </source>
</evidence>
<evidence type="ECO:0000256" key="4">
    <source>
        <dbReference type="ARBA" id="ARBA00044762"/>
    </source>
</evidence>
<reference evidence="7 8" key="1">
    <citation type="submission" date="2018-04" db="EMBL/GenBank/DDBJ databases">
        <title>Genomic Encyclopedia of Type Strains, Phase IV (KMG-IV): sequencing the most valuable type-strain genomes for metagenomic binning, comparative biology and taxonomic classification.</title>
        <authorList>
            <person name="Goeker M."/>
        </authorList>
    </citation>
    <scope>NUCLEOTIDE SEQUENCE [LARGE SCALE GENOMIC DNA]</scope>
    <source>
        <strain evidence="7 8">DSM 10065</strain>
    </source>
</reference>
<evidence type="ECO:0000313" key="7">
    <source>
        <dbReference type="EMBL" id="PVY62401.1"/>
    </source>
</evidence>
<dbReference type="Pfam" id="PF13714">
    <property type="entry name" value="PEP_mutase"/>
    <property type="match status" value="1"/>
</dbReference>
<keyword evidence="8" id="KW-1185">Reference proteome</keyword>
<dbReference type="RefSeq" id="WP_116518343.1">
    <property type="nucleotide sequence ID" value="NZ_JACCEX010000002.1"/>
</dbReference>
<dbReference type="CDD" id="cd00377">
    <property type="entry name" value="ICL_PEPM"/>
    <property type="match status" value="1"/>
</dbReference>
<sequence>MLLKKLLSQGETVIAPGVYDALTALIASGHGFKALYLTGAGVAYTRLGRPDIGLVTMTEVAEVIALIRDRVQTPLIVDADNGHGNALNVQRTVRLYERAGASALQLEDQSMPKRCGHLTGKSLIPMAEMVGKVKASLDARASDETLIIARTDAIAVEGFEAALERAHAYQEAGADVIFVEAPRSLDQMRQIVSSLGGKAPLLANMVEGGHTPLRSAAELSELGFRVVIFPGGIVRALAHTAELYYASLAKNQSNQPFQDHMYDFDGLNDVIGTKALLASSERYA</sequence>
<evidence type="ECO:0000313" key="8">
    <source>
        <dbReference type="Proteomes" id="UP000246145"/>
    </source>
</evidence>
<dbReference type="EMBL" id="QEKO01000002">
    <property type="protein sequence ID" value="PVY62401.1"/>
    <property type="molecule type" value="Genomic_DNA"/>
</dbReference>
<dbReference type="PROSITE" id="PS00161">
    <property type="entry name" value="ISOCITRATE_LYASE"/>
    <property type="match status" value="1"/>
</dbReference>